<feature type="transmembrane region" description="Helical" evidence="5">
    <location>
        <begin position="6"/>
        <end position="29"/>
    </location>
</feature>
<dbReference type="Proteomes" id="UP000295443">
    <property type="component" value="Unassembled WGS sequence"/>
</dbReference>
<sequence>MTLINILLATLAGGVLSVLAAATLSLTLLKDIAHKLVGFSVGILLAIAFLDLLPEAAEALEPHQLGTMVLAGILVFFALEKTALWRHDHHEDSDHVCHSNHAAGPLIVLGDGLHNFVDGVLLAAAFLQDPALGWATTIAVISHEVPQEVGDFMVLLGAGYSRAKALWLNVLSSLTSVLGGILGWLTLSGTTGAIPYILALAAASFIYIAVADLVPELHKHRKPSDFVIQFSLMAAGIGVVLLNSHGH</sequence>
<dbReference type="GO" id="GO:0016020">
    <property type="term" value="C:membrane"/>
    <property type="evidence" value="ECO:0007669"/>
    <property type="project" value="UniProtKB-SubCell"/>
</dbReference>
<dbReference type="Pfam" id="PF02535">
    <property type="entry name" value="Zip"/>
    <property type="match status" value="1"/>
</dbReference>
<feature type="transmembrane region" description="Helical" evidence="5">
    <location>
        <begin position="193"/>
        <end position="214"/>
    </location>
</feature>
<keyword evidence="3 5" id="KW-1133">Transmembrane helix</keyword>
<name>A0A4R1BEG7_9PROT</name>
<evidence type="ECO:0000256" key="4">
    <source>
        <dbReference type="ARBA" id="ARBA00023136"/>
    </source>
</evidence>
<gene>
    <name evidence="6" type="ORF">EZJ19_06605</name>
</gene>
<reference evidence="6 7" key="1">
    <citation type="submission" date="2019-03" db="EMBL/GenBank/DDBJ databases">
        <title>Genome sequence of Thiobacillaceae bacterium LSR1, a sulfur-oxidizing bacterium isolated from freshwater sediment.</title>
        <authorList>
            <person name="Li S."/>
        </authorList>
    </citation>
    <scope>NUCLEOTIDE SEQUENCE [LARGE SCALE GENOMIC DNA]</scope>
    <source>
        <strain evidence="6 7">LSR1</strain>
    </source>
</reference>
<dbReference type="InterPro" id="IPR003689">
    <property type="entry name" value="ZIP"/>
</dbReference>
<feature type="transmembrane region" description="Helical" evidence="5">
    <location>
        <begin position="166"/>
        <end position="187"/>
    </location>
</feature>
<accession>A0A4R1BEG7</accession>
<organism evidence="6 7">
    <name type="scientific">Parasulfuritortus cantonensis</name>
    <dbReference type="NCBI Taxonomy" id="2528202"/>
    <lineage>
        <taxon>Bacteria</taxon>
        <taxon>Pseudomonadati</taxon>
        <taxon>Pseudomonadota</taxon>
        <taxon>Betaproteobacteria</taxon>
        <taxon>Nitrosomonadales</taxon>
        <taxon>Thiobacillaceae</taxon>
        <taxon>Parasulfuritortus</taxon>
    </lineage>
</organism>
<feature type="transmembrane region" description="Helical" evidence="5">
    <location>
        <begin position="226"/>
        <end position="244"/>
    </location>
</feature>
<evidence type="ECO:0000256" key="5">
    <source>
        <dbReference type="SAM" id="Phobius"/>
    </source>
</evidence>
<dbReference type="OrthoDB" id="9806593at2"/>
<dbReference type="GO" id="GO:0046873">
    <property type="term" value="F:metal ion transmembrane transporter activity"/>
    <property type="evidence" value="ECO:0007669"/>
    <property type="project" value="InterPro"/>
</dbReference>
<evidence type="ECO:0000313" key="6">
    <source>
        <dbReference type="EMBL" id="TCJ15500.1"/>
    </source>
</evidence>
<evidence type="ECO:0000256" key="2">
    <source>
        <dbReference type="ARBA" id="ARBA00022692"/>
    </source>
</evidence>
<dbReference type="PANTHER" id="PTHR16950">
    <property type="entry name" value="ZINC TRANSPORTER SLC39A7 HISTIDINE-RICH MEMBRANE PROTEIN KE4"/>
    <property type="match status" value="1"/>
</dbReference>
<dbReference type="AlphaFoldDB" id="A0A4R1BEG7"/>
<keyword evidence="4 5" id="KW-0472">Membrane</keyword>
<feature type="transmembrane region" description="Helical" evidence="5">
    <location>
        <begin position="65"/>
        <end position="84"/>
    </location>
</feature>
<comment type="caution">
    <text evidence="6">The sequence shown here is derived from an EMBL/GenBank/DDBJ whole genome shotgun (WGS) entry which is preliminary data.</text>
</comment>
<evidence type="ECO:0000256" key="1">
    <source>
        <dbReference type="ARBA" id="ARBA00004141"/>
    </source>
</evidence>
<keyword evidence="2 5" id="KW-0812">Transmembrane</keyword>
<dbReference type="RefSeq" id="WP_131445829.1">
    <property type="nucleotide sequence ID" value="NZ_SJZB01000026.1"/>
</dbReference>
<keyword evidence="7" id="KW-1185">Reference proteome</keyword>
<protein>
    <submittedName>
        <fullName evidence="6">ZIP family metal transporter</fullName>
    </submittedName>
</protein>
<dbReference type="PANTHER" id="PTHR16950:SF16">
    <property type="entry name" value="ZINC TRANSPORTER ZIP13"/>
    <property type="match status" value="1"/>
</dbReference>
<comment type="subcellular location">
    <subcellularLocation>
        <location evidence="1">Membrane</location>
        <topology evidence="1">Multi-pass membrane protein</topology>
    </subcellularLocation>
</comment>
<evidence type="ECO:0000313" key="7">
    <source>
        <dbReference type="Proteomes" id="UP000295443"/>
    </source>
</evidence>
<dbReference type="EMBL" id="SJZB01000026">
    <property type="protein sequence ID" value="TCJ15500.1"/>
    <property type="molecule type" value="Genomic_DNA"/>
</dbReference>
<proteinExistence type="predicted"/>
<evidence type="ECO:0000256" key="3">
    <source>
        <dbReference type="ARBA" id="ARBA00022989"/>
    </source>
</evidence>
<feature type="transmembrane region" description="Helical" evidence="5">
    <location>
        <begin position="36"/>
        <end position="53"/>
    </location>
</feature>